<evidence type="ECO:0000256" key="1">
    <source>
        <dbReference type="ARBA" id="ARBA00008455"/>
    </source>
</evidence>
<evidence type="ECO:0000313" key="4">
    <source>
        <dbReference type="EMBL" id="PYE49990.1"/>
    </source>
</evidence>
<feature type="chain" id="PRO_5016234262" evidence="2">
    <location>
        <begin position="21"/>
        <end position="872"/>
    </location>
</feature>
<keyword evidence="2" id="KW-0732">Signal</keyword>
<reference evidence="4 5" key="1">
    <citation type="submission" date="2018-06" db="EMBL/GenBank/DDBJ databases">
        <title>Genomic Encyclopedia of Type Strains, Phase IV (KMG-IV): sequencing the most valuable type-strain genomes for metagenomic binning, comparative biology and taxonomic classification.</title>
        <authorList>
            <person name="Goeker M."/>
        </authorList>
    </citation>
    <scope>NUCLEOTIDE SEQUENCE [LARGE SCALE GENOMIC DNA]</scope>
    <source>
        <strain evidence="4 5">DSM 18048</strain>
    </source>
</reference>
<dbReference type="InterPro" id="IPR000668">
    <property type="entry name" value="Peptidase_C1A_C"/>
</dbReference>
<comment type="caution">
    <text evidence="4">The sequence shown here is derived from an EMBL/GenBank/DDBJ whole genome shotgun (WGS) entry which is preliminary data.</text>
</comment>
<dbReference type="InterPro" id="IPR007110">
    <property type="entry name" value="Ig-like_dom"/>
</dbReference>
<keyword evidence="4" id="KW-0378">Hydrolase</keyword>
<feature type="domain" description="Ig-like" evidence="3">
    <location>
        <begin position="742"/>
        <end position="842"/>
    </location>
</feature>
<dbReference type="InterPro" id="IPR013128">
    <property type="entry name" value="Peptidase_C1A"/>
</dbReference>
<dbReference type="GO" id="GO:0006508">
    <property type="term" value="P:proteolysis"/>
    <property type="evidence" value="ECO:0007669"/>
    <property type="project" value="UniProtKB-KW"/>
</dbReference>
<dbReference type="Gene3D" id="3.90.70.10">
    <property type="entry name" value="Cysteine proteinases"/>
    <property type="match status" value="1"/>
</dbReference>
<dbReference type="InterPro" id="IPR000169">
    <property type="entry name" value="Pept_cys_AS"/>
</dbReference>
<dbReference type="PANTHER" id="PTHR12411">
    <property type="entry name" value="CYSTEINE PROTEASE FAMILY C1-RELATED"/>
    <property type="match status" value="1"/>
</dbReference>
<dbReference type="OrthoDB" id="3648721at2"/>
<dbReference type="PROSITE" id="PS00139">
    <property type="entry name" value="THIOL_PROTEASE_CYS"/>
    <property type="match status" value="1"/>
</dbReference>
<proteinExistence type="inferred from homology"/>
<name>A0A318S6H6_9DEIO</name>
<dbReference type="PROSITE" id="PS50835">
    <property type="entry name" value="IG_LIKE"/>
    <property type="match status" value="1"/>
</dbReference>
<sequence>MFTRLRMLIVWSAVLLTACGGGPSGTPPPPPLSDPLVQDNAWTGGRVAEAQQVTPEEFRRQVASGELELVSAASLARTAAARQQQYLEDRASLNNLPNKSPFLVALLAEANAKPNVEVDRVAKLPDGRVVRLNGLGVRLREAVEAREVSASASNALLDYTRSYALLPPEFQAQSVRPDSLRGESAERIKTALSAMNTLLGGASDLDGIRLASSADEPLKAALNAGNGTDTTGSCAPPSGLYASFWFPLKNFLSPIKDQGRRGTCWAFTTVAALDSREAVQRGAVSNLSEQFLVNKVKRDWAPSDDEDGYNAEKALLLLIVKSQVLPGEAGWTYNRSPSRPDDSYANSCAGYSGTCSDTAHQSERVCTTFIFDFCGYRRVTFGGPGVGANLPVQAWSSGDTFDLDRYRNLLANGHALMASFTVYRGFMDDASTGDGYVTNFAAKKLEGGVEVDGSYGGHAVLLVGYVDNLSISANPLLQNIPPAPGGGYFIAKNSWGCVTPGGSKVGDSGYWYVPVKYVQDYFNRLSYLDFDAQRSEAWTREQAAPGGGASITVKANPSRADLRVRTDVSQWFTVTHPVARSVDLRVSTDRGENIYQGNWNVGSGVFGQNLFFAFDTPGPRTVTVVARAGTIETRSSFITNVVNTSPIVMITSSGTARQGEPFPLAASIADPNEPDLSLVCAATHWSVDAPDVLSVGTGCQVSVRFGATGSRQVRVSTQDRDGAPASASATFSVQAPPVNPYPRITAAGVFGRDFVGGLLGCANKAVPSGQLIDLRDVACNAVTLPRYFAEVTVENPQNEALTYTWTLRFRNTITGRTDDVALSGATRANLSVKYGGPFPCSVIVQVNAPEPARSKQQTVWSGQCDSALPDVR</sequence>
<dbReference type="SUPFAM" id="SSF54001">
    <property type="entry name" value="Cysteine proteinases"/>
    <property type="match status" value="1"/>
</dbReference>
<keyword evidence="5" id="KW-1185">Reference proteome</keyword>
<dbReference type="AlphaFoldDB" id="A0A318S6H6"/>
<dbReference type="CDD" id="cd02619">
    <property type="entry name" value="Peptidase_C1"/>
    <property type="match status" value="1"/>
</dbReference>
<comment type="similarity">
    <text evidence="1">Belongs to the peptidase C1 family.</text>
</comment>
<organism evidence="4 5">
    <name type="scientific">Deinococcus yavapaiensis KR-236</name>
    <dbReference type="NCBI Taxonomy" id="694435"/>
    <lineage>
        <taxon>Bacteria</taxon>
        <taxon>Thermotogati</taxon>
        <taxon>Deinococcota</taxon>
        <taxon>Deinococci</taxon>
        <taxon>Deinococcales</taxon>
        <taxon>Deinococcaceae</taxon>
        <taxon>Deinococcus</taxon>
    </lineage>
</organism>
<gene>
    <name evidence="4" type="ORF">DES52_11910</name>
</gene>
<dbReference type="Pfam" id="PF00112">
    <property type="entry name" value="Peptidase_C1"/>
    <property type="match status" value="1"/>
</dbReference>
<dbReference type="InterPro" id="IPR038765">
    <property type="entry name" value="Papain-like_cys_pep_sf"/>
</dbReference>
<protein>
    <submittedName>
        <fullName evidence="4">Papain like protease</fullName>
    </submittedName>
</protein>
<dbReference type="RefSeq" id="WP_110888447.1">
    <property type="nucleotide sequence ID" value="NZ_QJSX01000019.1"/>
</dbReference>
<evidence type="ECO:0000259" key="3">
    <source>
        <dbReference type="PROSITE" id="PS50835"/>
    </source>
</evidence>
<dbReference type="Proteomes" id="UP000248326">
    <property type="component" value="Unassembled WGS sequence"/>
</dbReference>
<feature type="signal peptide" evidence="2">
    <location>
        <begin position="1"/>
        <end position="20"/>
    </location>
</feature>
<accession>A0A318S6H6</accession>
<dbReference type="EMBL" id="QJSX01000019">
    <property type="protein sequence ID" value="PYE49990.1"/>
    <property type="molecule type" value="Genomic_DNA"/>
</dbReference>
<dbReference type="PROSITE" id="PS51257">
    <property type="entry name" value="PROKAR_LIPOPROTEIN"/>
    <property type="match status" value="1"/>
</dbReference>
<dbReference type="GO" id="GO:0008234">
    <property type="term" value="F:cysteine-type peptidase activity"/>
    <property type="evidence" value="ECO:0007669"/>
    <property type="project" value="InterPro"/>
</dbReference>
<evidence type="ECO:0000256" key="2">
    <source>
        <dbReference type="SAM" id="SignalP"/>
    </source>
</evidence>
<dbReference type="SMART" id="SM00645">
    <property type="entry name" value="Pept_C1"/>
    <property type="match status" value="1"/>
</dbReference>
<keyword evidence="4" id="KW-0645">Protease</keyword>
<evidence type="ECO:0000313" key="5">
    <source>
        <dbReference type="Proteomes" id="UP000248326"/>
    </source>
</evidence>